<keyword evidence="4" id="KW-1185">Reference proteome</keyword>
<dbReference type="PANTHER" id="PTHR47791:SF2">
    <property type="entry name" value="ENDO MANNANASE, GH76 FAMILY (EUROFUNG)"/>
    <property type="match status" value="1"/>
</dbReference>
<organism evidence="3 4">
    <name type="scientific">Macrophomina phaseolina</name>
    <dbReference type="NCBI Taxonomy" id="35725"/>
    <lineage>
        <taxon>Eukaryota</taxon>
        <taxon>Fungi</taxon>
        <taxon>Dikarya</taxon>
        <taxon>Ascomycota</taxon>
        <taxon>Pezizomycotina</taxon>
        <taxon>Dothideomycetes</taxon>
        <taxon>Dothideomycetes incertae sedis</taxon>
        <taxon>Botryosphaeriales</taxon>
        <taxon>Botryosphaeriaceae</taxon>
        <taxon>Macrophomina</taxon>
    </lineage>
</organism>
<sequence length="675" mass="75270">MSPPLRTTTRARPAHLLCLIAILSLIGLFPTPVYANPDLEPPSPWLLENPEAAPHAAQNPFSAPHDTHDSPSSHASPASTLPPGSGQEPTHWPLNPLEELHAALSTMQSRYFELWLGQWPSAIDWTAAVMATFVSATLHSLTRSLSYVLPGNIEQPVAAEAQRVENEISKYFSQSVAYYFGEDAFSIRMQAYDDMLWVVLGWLESIRFIDVHARRHYAPAEEASGRAWYGKQFAPAFAHRAHVFYDIASEGWDTELCGGGMTWNPRLTPYKNAITNQLFISASIGMYLYFPGDRNTSPFMPAAAGDGDGGLPFASPHDRRYLAAAVDGYNWLRDSNMTNKQGLYVDGFHIRNWGKNGSIGTGKCDVRNEMTYTYNQGVVLSGLRGLWEGTGEQWYLEDGHTLVRNVIAATGWKQHEERRERRGKRKQRPHGMSDNDDLVAEEEANVDPEKKKKKGKYKWHGMGRDGVLEELCDANGTCNQNGQTFKGIFFHHLTTFCEPLPLSPAVPGVTFGASRETALLHKQSCKEYAPWVAHNARMALRTRDEEGRFGMWWGAPNWEGKKDEEAEADAPELPPGAVDYRNNESLPRGGLWMPIKDYDWYTKESGGGMPSFLGFDPAGTESSASRTVTTEEDEGESGAEMQDKNDRGRGRTVETQGGGVAVVRALWEFVNMYRD</sequence>
<dbReference type="InterPro" id="IPR053169">
    <property type="entry name" value="MUG_Protein"/>
</dbReference>
<feature type="chain" id="PRO_5045751267" description="Six-hairpin glycosidase-like protein" evidence="2">
    <location>
        <begin position="36"/>
        <end position="675"/>
    </location>
</feature>
<gene>
    <name evidence="3" type="ORF">B0J12DRAFT_680191</name>
</gene>
<dbReference type="PANTHER" id="PTHR47791">
    <property type="entry name" value="MEIOTICALLY UP-REGULATED GENE 191 PROTEIN"/>
    <property type="match status" value="1"/>
</dbReference>
<evidence type="ECO:0008006" key="5">
    <source>
        <dbReference type="Google" id="ProtNLM"/>
    </source>
</evidence>
<feature type="signal peptide" evidence="2">
    <location>
        <begin position="1"/>
        <end position="35"/>
    </location>
</feature>
<name>A0ABQ8FX72_9PEZI</name>
<feature type="region of interest" description="Disordered" evidence="1">
    <location>
        <begin position="45"/>
        <end position="93"/>
    </location>
</feature>
<comment type="caution">
    <text evidence="3">The sequence shown here is derived from an EMBL/GenBank/DDBJ whole genome shotgun (WGS) entry which is preliminary data.</text>
</comment>
<feature type="region of interest" description="Disordered" evidence="1">
    <location>
        <begin position="615"/>
        <end position="655"/>
    </location>
</feature>
<dbReference type="Pfam" id="PF03663">
    <property type="entry name" value="Glyco_hydro_76"/>
    <property type="match status" value="1"/>
</dbReference>
<reference evidence="3 4" key="1">
    <citation type="journal article" date="2021" name="Nat. Commun.">
        <title>Genetic determinants of endophytism in the Arabidopsis root mycobiome.</title>
        <authorList>
            <person name="Mesny F."/>
            <person name="Miyauchi S."/>
            <person name="Thiergart T."/>
            <person name="Pickel B."/>
            <person name="Atanasova L."/>
            <person name="Karlsson M."/>
            <person name="Huettel B."/>
            <person name="Barry K.W."/>
            <person name="Haridas S."/>
            <person name="Chen C."/>
            <person name="Bauer D."/>
            <person name="Andreopoulos W."/>
            <person name="Pangilinan J."/>
            <person name="LaButti K."/>
            <person name="Riley R."/>
            <person name="Lipzen A."/>
            <person name="Clum A."/>
            <person name="Drula E."/>
            <person name="Henrissat B."/>
            <person name="Kohler A."/>
            <person name="Grigoriev I.V."/>
            <person name="Martin F.M."/>
            <person name="Hacquard S."/>
        </authorList>
    </citation>
    <scope>NUCLEOTIDE SEQUENCE [LARGE SCALE GENOMIC DNA]</scope>
    <source>
        <strain evidence="3 4">MPI-SDFR-AT-0080</strain>
    </source>
</reference>
<dbReference type="EMBL" id="JAGTJR010000040">
    <property type="protein sequence ID" value="KAH7032327.1"/>
    <property type="molecule type" value="Genomic_DNA"/>
</dbReference>
<dbReference type="Proteomes" id="UP000774617">
    <property type="component" value="Unassembled WGS sequence"/>
</dbReference>
<dbReference type="InterPro" id="IPR008928">
    <property type="entry name" value="6-hairpin_glycosidase_sf"/>
</dbReference>
<dbReference type="SUPFAM" id="SSF48208">
    <property type="entry name" value="Six-hairpin glycosidases"/>
    <property type="match status" value="1"/>
</dbReference>
<dbReference type="Gene3D" id="1.50.10.20">
    <property type="match status" value="1"/>
</dbReference>
<feature type="compositionally biased region" description="Acidic residues" evidence="1">
    <location>
        <begin position="434"/>
        <end position="446"/>
    </location>
</feature>
<proteinExistence type="predicted"/>
<evidence type="ECO:0000313" key="3">
    <source>
        <dbReference type="EMBL" id="KAH7032327.1"/>
    </source>
</evidence>
<protein>
    <recommendedName>
        <fullName evidence="5">Six-hairpin glycosidase-like protein</fullName>
    </recommendedName>
</protein>
<keyword evidence="2" id="KW-0732">Signal</keyword>
<evidence type="ECO:0000256" key="1">
    <source>
        <dbReference type="SAM" id="MobiDB-lite"/>
    </source>
</evidence>
<feature type="region of interest" description="Disordered" evidence="1">
    <location>
        <begin position="561"/>
        <end position="581"/>
    </location>
</feature>
<accession>A0ABQ8FX72</accession>
<evidence type="ECO:0000313" key="4">
    <source>
        <dbReference type="Proteomes" id="UP000774617"/>
    </source>
</evidence>
<dbReference type="InterPro" id="IPR005198">
    <property type="entry name" value="Glyco_hydro_76"/>
</dbReference>
<evidence type="ECO:0000256" key="2">
    <source>
        <dbReference type="SAM" id="SignalP"/>
    </source>
</evidence>
<feature type="region of interest" description="Disordered" evidence="1">
    <location>
        <begin position="413"/>
        <end position="457"/>
    </location>
</feature>
<feature type="compositionally biased region" description="Basic and acidic residues" evidence="1">
    <location>
        <begin position="641"/>
        <end position="652"/>
    </location>
</feature>